<accession>A0A1F7XJF0</accession>
<dbReference type="SUPFAM" id="SSF57716">
    <property type="entry name" value="Glucocorticoid receptor-like (DNA-binding domain)"/>
    <property type="match status" value="1"/>
</dbReference>
<name>A0A1F7XJF0_9BACT</name>
<feature type="zinc finger region" description="dksA C4-type" evidence="4">
    <location>
        <begin position="118"/>
        <end position="142"/>
    </location>
</feature>
<sequence>MITLRKMSDKKKKVKKVKRNKVRKGGIKMIQYPSKVITPVALFLRNKLKLLERRKKDIEEEDPFADTTRVTDNASWDADAAEQFGHARTSAIREQLDRRIIQIRKALTMIKIGKYGICEDCGKMIDTDRLMAYPEATLCAKDARKREK</sequence>
<dbReference type="PANTHER" id="PTHR33823">
    <property type="entry name" value="RNA POLYMERASE-BINDING TRANSCRIPTION FACTOR DKSA-RELATED"/>
    <property type="match status" value="1"/>
</dbReference>
<dbReference type="GO" id="GO:0008270">
    <property type="term" value="F:zinc ion binding"/>
    <property type="evidence" value="ECO:0007669"/>
    <property type="project" value="UniProtKB-KW"/>
</dbReference>
<evidence type="ECO:0000256" key="4">
    <source>
        <dbReference type="PROSITE-ProRule" id="PRU00510"/>
    </source>
</evidence>
<evidence type="ECO:0000256" key="3">
    <source>
        <dbReference type="ARBA" id="ARBA00022833"/>
    </source>
</evidence>
<evidence type="ECO:0000259" key="5">
    <source>
        <dbReference type="Pfam" id="PF01258"/>
    </source>
</evidence>
<dbReference type="PROSITE" id="PS51128">
    <property type="entry name" value="ZF_DKSA_2"/>
    <property type="match status" value="1"/>
</dbReference>
<keyword evidence="3" id="KW-0862">Zinc</keyword>
<dbReference type="Gene3D" id="1.20.120.910">
    <property type="entry name" value="DksA, coiled-coil domain"/>
    <property type="match status" value="1"/>
</dbReference>
<protein>
    <recommendedName>
        <fullName evidence="5">Zinc finger DksA/TraR C4-type domain-containing protein</fullName>
    </recommendedName>
</protein>
<dbReference type="Proteomes" id="UP000179013">
    <property type="component" value="Unassembled WGS sequence"/>
</dbReference>
<evidence type="ECO:0000313" key="7">
    <source>
        <dbReference type="Proteomes" id="UP000179013"/>
    </source>
</evidence>
<keyword evidence="1" id="KW-0479">Metal-binding</keyword>
<dbReference type="EMBL" id="MGFU01000005">
    <property type="protein sequence ID" value="OGM14415.1"/>
    <property type="molecule type" value="Genomic_DNA"/>
</dbReference>
<evidence type="ECO:0000256" key="2">
    <source>
        <dbReference type="ARBA" id="ARBA00022771"/>
    </source>
</evidence>
<reference evidence="6 7" key="1">
    <citation type="journal article" date="2016" name="Nat. Commun.">
        <title>Thousands of microbial genomes shed light on interconnected biogeochemical processes in an aquifer system.</title>
        <authorList>
            <person name="Anantharaman K."/>
            <person name="Brown C.T."/>
            <person name="Hug L.A."/>
            <person name="Sharon I."/>
            <person name="Castelle C.J."/>
            <person name="Probst A.J."/>
            <person name="Thomas B.C."/>
            <person name="Singh A."/>
            <person name="Wilkins M.J."/>
            <person name="Karaoz U."/>
            <person name="Brodie E.L."/>
            <person name="Williams K.H."/>
            <person name="Hubbard S.S."/>
            <person name="Banfield J.F."/>
        </authorList>
    </citation>
    <scope>NUCLEOTIDE SEQUENCE [LARGE SCALE GENOMIC DNA]</scope>
</reference>
<keyword evidence="2" id="KW-0863">Zinc-finger</keyword>
<dbReference type="InterPro" id="IPR000962">
    <property type="entry name" value="Znf_DskA_TraR"/>
</dbReference>
<organism evidence="6 7">
    <name type="scientific">Candidatus Woesebacteria bacterium RBG_16_39_8b</name>
    <dbReference type="NCBI Taxonomy" id="1802482"/>
    <lineage>
        <taxon>Bacteria</taxon>
        <taxon>Candidatus Woeseibacteriota</taxon>
    </lineage>
</organism>
<dbReference type="Pfam" id="PF01258">
    <property type="entry name" value="zf-dskA_traR"/>
    <property type="match status" value="1"/>
</dbReference>
<dbReference type="PANTHER" id="PTHR33823:SF4">
    <property type="entry name" value="GENERAL STRESS PROTEIN 16O"/>
    <property type="match status" value="1"/>
</dbReference>
<proteinExistence type="predicted"/>
<comment type="caution">
    <text evidence="6">The sequence shown here is derived from an EMBL/GenBank/DDBJ whole genome shotgun (WGS) entry which is preliminary data.</text>
</comment>
<evidence type="ECO:0000256" key="1">
    <source>
        <dbReference type="ARBA" id="ARBA00022723"/>
    </source>
</evidence>
<gene>
    <name evidence="6" type="ORF">A2V80_03240</name>
</gene>
<feature type="domain" description="Zinc finger DksA/TraR C4-type" evidence="5">
    <location>
        <begin position="113"/>
        <end position="141"/>
    </location>
</feature>
<dbReference type="AlphaFoldDB" id="A0A1F7XJF0"/>
<evidence type="ECO:0000313" key="6">
    <source>
        <dbReference type="EMBL" id="OGM14415.1"/>
    </source>
</evidence>